<keyword evidence="2" id="KW-0808">Transferase</keyword>
<accession>A0A853FM20</accession>
<dbReference type="Gene3D" id="3.40.50.2000">
    <property type="entry name" value="Glycogen Phosphorylase B"/>
    <property type="match status" value="2"/>
</dbReference>
<comment type="caution">
    <text evidence="2">The sequence shown here is derived from an EMBL/GenBank/DDBJ whole genome shotgun (WGS) entry which is preliminary data.</text>
</comment>
<dbReference type="AlphaFoldDB" id="A0A853FM20"/>
<feature type="domain" description="Glycosyltransferase subfamily 4-like N-terminal" evidence="1">
    <location>
        <begin position="13"/>
        <end position="173"/>
    </location>
</feature>
<evidence type="ECO:0000313" key="2">
    <source>
        <dbReference type="EMBL" id="NYT38946.1"/>
    </source>
</evidence>
<dbReference type="Pfam" id="PF13439">
    <property type="entry name" value="Glyco_transf_4"/>
    <property type="match status" value="1"/>
</dbReference>
<evidence type="ECO:0000313" key="3">
    <source>
        <dbReference type="Proteomes" id="UP000580517"/>
    </source>
</evidence>
<reference evidence="2 3" key="1">
    <citation type="submission" date="2020-07" db="EMBL/GenBank/DDBJ databases">
        <title>Taxonomic revisions and descriptions of new bacterial species based on genomic comparisons in the high-G+C-content subgroup of the family Alcaligenaceae.</title>
        <authorList>
            <person name="Szabo A."/>
            <person name="Felfoldi T."/>
        </authorList>
    </citation>
    <scope>NUCLEOTIDE SEQUENCE [LARGE SCALE GENOMIC DNA]</scope>
    <source>
        <strain evidence="2 3">DSM 25264</strain>
    </source>
</reference>
<dbReference type="EMBL" id="JACCEW010000008">
    <property type="protein sequence ID" value="NYT38946.1"/>
    <property type="molecule type" value="Genomic_DNA"/>
</dbReference>
<dbReference type="PANTHER" id="PTHR12526">
    <property type="entry name" value="GLYCOSYLTRANSFERASE"/>
    <property type="match status" value="1"/>
</dbReference>
<evidence type="ECO:0000259" key="1">
    <source>
        <dbReference type="Pfam" id="PF13439"/>
    </source>
</evidence>
<proteinExistence type="predicted"/>
<sequence length="381" mass="41542">MKVLHIITGLGNGGAEGVLYRLCAFDRQSGHQHHVISMMDGGVYAGRLESAGCSVTCLHMPRGRLTLAGLRLLYQKMRALQPDVVQTWMYHADLVGGVAARLCGIRAVAWGLRHADLDPGRNKRRSLLIARICARLSSRVPARIACCSEEAMRTHARLGYSAEKITVIPNGYALAQFQPSNKLRAGVRRDLGLPADRLLVGMVARWDVQKDHSNLLHALALVQRSHPAMQCLLVGAEMTQDNLSLRRLLTHTGMAGSVLLLGQRNDIPAIMNALDLHILSSAGEAFPNVLAEAMACGTPCVATDVGDASLIVGETGWLAPPRNAPCLAQAILQAISARSMPDEWEQRRKACRLRIAQYFELSHMVAAYHALWAATRDQPLP</sequence>
<dbReference type="SUPFAM" id="SSF53756">
    <property type="entry name" value="UDP-Glycosyltransferase/glycogen phosphorylase"/>
    <property type="match status" value="1"/>
</dbReference>
<name>A0A853FM20_9BURK</name>
<dbReference type="RefSeq" id="WP_129971360.1">
    <property type="nucleotide sequence ID" value="NZ_JACCEW010000008.1"/>
</dbReference>
<organism evidence="2 3">
    <name type="scientific">Allopusillimonas soli</name>
    <dbReference type="NCBI Taxonomy" id="659016"/>
    <lineage>
        <taxon>Bacteria</taxon>
        <taxon>Pseudomonadati</taxon>
        <taxon>Pseudomonadota</taxon>
        <taxon>Betaproteobacteria</taxon>
        <taxon>Burkholderiales</taxon>
        <taxon>Alcaligenaceae</taxon>
        <taxon>Allopusillimonas</taxon>
    </lineage>
</organism>
<dbReference type="Proteomes" id="UP000580517">
    <property type="component" value="Unassembled WGS sequence"/>
</dbReference>
<dbReference type="InterPro" id="IPR028098">
    <property type="entry name" value="Glyco_trans_4-like_N"/>
</dbReference>
<protein>
    <submittedName>
        <fullName evidence="2">Glycosyltransferase</fullName>
    </submittedName>
</protein>
<gene>
    <name evidence="2" type="ORF">H0A68_18885</name>
</gene>
<dbReference type="GO" id="GO:0016757">
    <property type="term" value="F:glycosyltransferase activity"/>
    <property type="evidence" value="ECO:0007669"/>
    <property type="project" value="UniProtKB-ARBA"/>
</dbReference>
<dbReference type="PANTHER" id="PTHR12526:SF630">
    <property type="entry name" value="GLYCOSYLTRANSFERASE"/>
    <property type="match status" value="1"/>
</dbReference>
<dbReference type="CDD" id="cd03807">
    <property type="entry name" value="GT4_WbnK-like"/>
    <property type="match status" value="1"/>
</dbReference>
<keyword evidence="3" id="KW-1185">Reference proteome</keyword>
<dbReference type="Pfam" id="PF13692">
    <property type="entry name" value="Glyco_trans_1_4"/>
    <property type="match status" value="1"/>
</dbReference>
<dbReference type="OrthoDB" id="9813211at2"/>